<evidence type="ECO:0000313" key="3">
    <source>
        <dbReference type="EMBL" id="PON93531.1"/>
    </source>
</evidence>
<keyword evidence="1" id="KW-0175">Coiled coil</keyword>
<evidence type="ECO:0000256" key="2">
    <source>
        <dbReference type="SAM" id="Phobius"/>
    </source>
</evidence>
<name>A0A2P5F6W3_TREOI</name>
<accession>A0A2P5F6W3</accession>
<dbReference type="STRING" id="63057.A0A2P5F6W3"/>
<dbReference type="InParanoid" id="A0A2P5F6W3"/>
<protein>
    <submittedName>
        <fullName evidence="3">Golgin family A protein</fullName>
    </submittedName>
</protein>
<sequence length="406" mass="45627">MKKAQFLVRPNRTSFLRLTSEPVSFLSTSQRYHRPSERDEKIRKEEMAGLLAWAADVVGGGGGGQGNGGGEPNLIPIVFSPEQQRYVQELDQKAASLSRSIQDLRLRLPPPDISQRLPHLHAHSLASNAALALQLNSHSATREQFFTNPYGQAQLREVTLQEENAAFEKAISTCENKIQEKMQEAGLLRRKLEEMEEIEKNLRVELENAQTALDASRSGGAEVSVVESAASETGQDTAAAKFTILEELENKKKELSLMEDKVHVLEKAWLEVQDKALKQPSPAQREKILDKQLHSLIEQLAAKQAQAEGLVSEIHLKEMELENLNGLWRHLESSKIEANTARNRFVRSTSEKGYASSDYIVEPNYKSPYSAGGRNESQQRLMLLRSAFVLYILVLHILVFIKISFY</sequence>
<organism evidence="3 4">
    <name type="scientific">Trema orientale</name>
    <name type="common">Charcoal tree</name>
    <name type="synonym">Celtis orientalis</name>
    <dbReference type="NCBI Taxonomy" id="63057"/>
    <lineage>
        <taxon>Eukaryota</taxon>
        <taxon>Viridiplantae</taxon>
        <taxon>Streptophyta</taxon>
        <taxon>Embryophyta</taxon>
        <taxon>Tracheophyta</taxon>
        <taxon>Spermatophyta</taxon>
        <taxon>Magnoliopsida</taxon>
        <taxon>eudicotyledons</taxon>
        <taxon>Gunneridae</taxon>
        <taxon>Pentapetalae</taxon>
        <taxon>rosids</taxon>
        <taxon>fabids</taxon>
        <taxon>Rosales</taxon>
        <taxon>Cannabaceae</taxon>
        <taxon>Trema</taxon>
    </lineage>
</organism>
<dbReference type="PANTHER" id="PTHR37761:SF2">
    <property type="entry name" value="OS09G0108400 PROTEIN"/>
    <property type="match status" value="1"/>
</dbReference>
<keyword evidence="2" id="KW-0812">Transmembrane</keyword>
<dbReference type="FunCoup" id="A0A2P5F6W3">
    <property type="interactions" value="1568"/>
</dbReference>
<reference evidence="4" key="1">
    <citation type="submission" date="2016-06" db="EMBL/GenBank/DDBJ databases">
        <title>Parallel loss of symbiosis genes in relatives of nitrogen-fixing non-legume Parasponia.</title>
        <authorList>
            <person name="Van Velzen R."/>
            <person name="Holmer R."/>
            <person name="Bu F."/>
            <person name="Rutten L."/>
            <person name="Van Zeijl A."/>
            <person name="Liu W."/>
            <person name="Santuari L."/>
            <person name="Cao Q."/>
            <person name="Sharma T."/>
            <person name="Shen D."/>
            <person name="Roswanjaya Y."/>
            <person name="Wardhani T."/>
            <person name="Kalhor M.S."/>
            <person name="Jansen J."/>
            <person name="Van den Hoogen J."/>
            <person name="Gungor B."/>
            <person name="Hartog M."/>
            <person name="Hontelez J."/>
            <person name="Verver J."/>
            <person name="Yang W.-C."/>
            <person name="Schijlen E."/>
            <person name="Repin R."/>
            <person name="Schilthuizen M."/>
            <person name="Schranz E."/>
            <person name="Heidstra R."/>
            <person name="Miyata K."/>
            <person name="Fedorova E."/>
            <person name="Kohlen W."/>
            <person name="Bisseling T."/>
            <person name="Smit S."/>
            <person name="Geurts R."/>
        </authorList>
    </citation>
    <scope>NUCLEOTIDE SEQUENCE [LARGE SCALE GENOMIC DNA]</scope>
    <source>
        <strain evidence="4">cv. RG33-2</strain>
    </source>
</reference>
<feature type="coiled-coil region" evidence="1">
    <location>
        <begin position="164"/>
        <end position="215"/>
    </location>
</feature>
<evidence type="ECO:0000256" key="1">
    <source>
        <dbReference type="SAM" id="Coils"/>
    </source>
</evidence>
<proteinExistence type="predicted"/>
<evidence type="ECO:0000313" key="4">
    <source>
        <dbReference type="Proteomes" id="UP000237000"/>
    </source>
</evidence>
<keyword evidence="2" id="KW-1133">Transmembrane helix</keyword>
<keyword evidence="4" id="KW-1185">Reference proteome</keyword>
<comment type="caution">
    <text evidence="3">The sequence shown here is derived from an EMBL/GenBank/DDBJ whole genome shotgun (WGS) entry which is preliminary data.</text>
</comment>
<dbReference type="OrthoDB" id="1934337at2759"/>
<feature type="transmembrane region" description="Helical" evidence="2">
    <location>
        <begin position="383"/>
        <end position="405"/>
    </location>
</feature>
<keyword evidence="2" id="KW-0472">Membrane</keyword>
<dbReference type="AlphaFoldDB" id="A0A2P5F6W3"/>
<dbReference type="Proteomes" id="UP000237000">
    <property type="component" value="Unassembled WGS sequence"/>
</dbReference>
<gene>
    <name evidence="3" type="ORF">TorRG33x02_108090</name>
</gene>
<dbReference type="EMBL" id="JXTC01000058">
    <property type="protein sequence ID" value="PON93531.1"/>
    <property type="molecule type" value="Genomic_DNA"/>
</dbReference>
<dbReference type="PANTHER" id="PTHR37761">
    <property type="entry name" value="OS09G0108400 PROTEIN"/>
    <property type="match status" value="1"/>
</dbReference>